<dbReference type="Proteomes" id="UP000766336">
    <property type="component" value="Unassembled WGS sequence"/>
</dbReference>
<dbReference type="RefSeq" id="WP_213670571.1">
    <property type="nucleotide sequence ID" value="NZ_JAHCDA010000002.1"/>
</dbReference>
<proteinExistence type="predicted"/>
<dbReference type="PANTHER" id="PTHR34387">
    <property type="entry name" value="SLR1258 PROTEIN"/>
    <property type="match status" value="1"/>
</dbReference>
<dbReference type="Pfam" id="PF04402">
    <property type="entry name" value="SIMPL"/>
    <property type="match status" value="1"/>
</dbReference>
<sequence length="223" mass="23386">MIRRALVAAVLLAPFAAAAQPATGTRLRLSEEGSVKTAPDELRAALRVEVRAATAEQAQEQLNRRMAAAVTAARAVSGTRTETGAYGTSNDTARRQFVAQQSLSLRGGEAVLGLVARLQADGLQLDQVGWTLSDAAARTARDAATREAIRAVQARAEAIAAEIGQRVEEMRELAVEVSPMVRPMMAARAGSFSASASGPTAPTVTAEEVTTTARVSADFQLSR</sequence>
<comment type="caution">
    <text evidence="2">The sequence shown here is derived from an EMBL/GenBank/DDBJ whole genome shotgun (WGS) entry which is preliminary data.</text>
</comment>
<protein>
    <submittedName>
        <fullName evidence="2">SIMPL domain-containing protein</fullName>
    </submittedName>
</protein>
<evidence type="ECO:0000313" key="2">
    <source>
        <dbReference type="EMBL" id="MBS7811929.1"/>
    </source>
</evidence>
<keyword evidence="1" id="KW-0732">Signal</keyword>
<dbReference type="Gene3D" id="3.30.110.170">
    <property type="entry name" value="Protein of unknown function (DUF541), domain 1"/>
    <property type="match status" value="1"/>
</dbReference>
<organism evidence="2 3">
    <name type="scientific">Roseococcus pinisoli</name>
    <dbReference type="NCBI Taxonomy" id="2835040"/>
    <lineage>
        <taxon>Bacteria</taxon>
        <taxon>Pseudomonadati</taxon>
        <taxon>Pseudomonadota</taxon>
        <taxon>Alphaproteobacteria</taxon>
        <taxon>Acetobacterales</taxon>
        <taxon>Roseomonadaceae</taxon>
        <taxon>Roseococcus</taxon>
    </lineage>
</organism>
<dbReference type="Gene3D" id="3.30.70.2970">
    <property type="entry name" value="Protein of unknown function (DUF541), domain 2"/>
    <property type="match status" value="1"/>
</dbReference>
<evidence type="ECO:0000313" key="3">
    <source>
        <dbReference type="Proteomes" id="UP000766336"/>
    </source>
</evidence>
<reference evidence="2 3" key="1">
    <citation type="submission" date="2021-05" db="EMBL/GenBank/DDBJ databases">
        <title>Roseococcus sp. XZZS9, whole genome shotgun sequencing project.</title>
        <authorList>
            <person name="Zhao G."/>
            <person name="Shen L."/>
        </authorList>
    </citation>
    <scope>NUCLEOTIDE SEQUENCE [LARGE SCALE GENOMIC DNA]</scope>
    <source>
        <strain evidence="2 3">XZZS9</strain>
    </source>
</reference>
<feature type="signal peptide" evidence="1">
    <location>
        <begin position="1"/>
        <end position="19"/>
    </location>
</feature>
<feature type="chain" id="PRO_5046818021" evidence="1">
    <location>
        <begin position="20"/>
        <end position="223"/>
    </location>
</feature>
<dbReference type="EMBL" id="JAHCDA010000002">
    <property type="protein sequence ID" value="MBS7811929.1"/>
    <property type="molecule type" value="Genomic_DNA"/>
</dbReference>
<keyword evidence="3" id="KW-1185">Reference proteome</keyword>
<evidence type="ECO:0000256" key="1">
    <source>
        <dbReference type="SAM" id="SignalP"/>
    </source>
</evidence>
<accession>A0ABS5QED3</accession>
<gene>
    <name evidence="2" type="ORF">KHU32_13345</name>
</gene>
<dbReference type="InterPro" id="IPR007497">
    <property type="entry name" value="SIMPL/DUF541"/>
</dbReference>
<dbReference type="PANTHER" id="PTHR34387:SF1">
    <property type="entry name" value="PERIPLASMIC IMMUNOGENIC PROTEIN"/>
    <property type="match status" value="1"/>
</dbReference>
<dbReference type="InterPro" id="IPR052022">
    <property type="entry name" value="26kDa_periplasmic_antigen"/>
</dbReference>
<name>A0ABS5QED3_9PROT</name>